<accession>A0ABV8QDD4</accession>
<protein>
    <recommendedName>
        <fullName evidence="3">Exonuclease domain-containing protein</fullName>
    </recommendedName>
</protein>
<keyword evidence="2" id="KW-1185">Reference proteome</keyword>
<reference evidence="2" key="1">
    <citation type="journal article" date="2019" name="Int. J. Syst. Evol. Microbiol.">
        <title>The Global Catalogue of Microorganisms (GCM) 10K type strain sequencing project: providing services to taxonomists for standard genome sequencing and annotation.</title>
        <authorList>
            <consortium name="The Broad Institute Genomics Platform"/>
            <consortium name="The Broad Institute Genome Sequencing Center for Infectious Disease"/>
            <person name="Wu L."/>
            <person name="Ma J."/>
        </authorList>
    </citation>
    <scope>NUCLEOTIDE SEQUENCE [LARGE SCALE GENOMIC DNA]</scope>
    <source>
        <strain evidence="2">CECT 7297</strain>
    </source>
</reference>
<name>A0ABV8QDD4_9GAMM</name>
<dbReference type="Gene3D" id="3.30.420.10">
    <property type="entry name" value="Ribonuclease H-like superfamily/Ribonuclease H"/>
    <property type="match status" value="1"/>
</dbReference>
<gene>
    <name evidence="1" type="ORF">ACFOZ5_00565</name>
</gene>
<dbReference type="RefSeq" id="WP_379884704.1">
    <property type="nucleotide sequence ID" value="NZ_JBHSDI010000001.1"/>
</dbReference>
<dbReference type="InterPro" id="IPR036397">
    <property type="entry name" value="RNaseH_sf"/>
</dbReference>
<evidence type="ECO:0000313" key="2">
    <source>
        <dbReference type="Proteomes" id="UP001595798"/>
    </source>
</evidence>
<dbReference type="Proteomes" id="UP001595798">
    <property type="component" value="Unassembled WGS sequence"/>
</dbReference>
<organism evidence="1 2">
    <name type="scientific">Marinobacter lacisalsi</name>
    <dbReference type="NCBI Taxonomy" id="475979"/>
    <lineage>
        <taxon>Bacteria</taxon>
        <taxon>Pseudomonadati</taxon>
        <taxon>Pseudomonadota</taxon>
        <taxon>Gammaproteobacteria</taxon>
        <taxon>Pseudomonadales</taxon>
        <taxon>Marinobacteraceae</taxon>
        <taxon>Marinobacter</taxon>
    </lineage>
</organism>
<proteinExistence type="predicted"/>
<sequence length="176" mass="20063">MTQFAAPAFIDFEASSLDLIASYPIEVGLCLPDGSLHSWLIKPHVLWHDWSDSAEAIHGIRRDTLEEEGLSIRQVAHHLNELLDGQVFCDAWTFDSFWLHRLYRAADMRPSFQLESVSLLLSPTQIQRWSATRHKVIEELGLPVHRAANDARILHSTWCQVVNEVTDDQRPSLGNL</sequence>
<evidence type="ECO:0000313" key="1">
    <source>
        <dbReference type="EMBL" id="MFC4257515.1"/>
    </source>
</evidence>
<comment type="caution">
    <text evidence="1">The sequence shown here is derived from an EMBL/GenBank/DDBJ whole genome shotgun (WGS) entry which is preliminary data.</text>
</comment>
<dbReference type="EMBL" id="JBHSDI010000001">
    <property type="protein sequence ID" value="MFC4257515.1"/>
    <property type="molecule type" value="Genomic_DNA"/>
</dbReference>
<evidence type="ECO:0008006" key="3">
    <source>
        <dbReference type="Google" id="ProtNLM"/>
    </source>
</evidence>
<dbReference type="InterPro" id="IPR012337">
    <property type="entry name" value="RNaseH-like_sf"/>
</dbReference>
<dbReference type="SUPFAM" id="SSF53098">
    <property type="entry name" value="Ribonuclease H-like"/>
    <property type="match status" value="1"/>
</dbReference>